<evidence type="ECO:0000313" key="2">
    <source>
        <dbReference type="EnsemblPlants" id="KQL13818"/>
    </source>
</evidence>
<dbReference type="EMBL" id="AGNK02001483">
    <property type="status" value="NOT_ANNOTATED_CDS"/>
    <property type="molecule type" value="Genomic_DNA"/>
</dbReference>
<dbReference type="Gene3D" id="3.40.50.300">
    <property type="entry name" value="P-loop containing nucleotide triphosphate hydrolases"/>
    <property type="match status" value="1"/>
</dbReference>
<protein>
    <recommendedName>
        <fullName evidence="4">ATP-dependent DNA helicase</fullName>
    </recommendedName>
</protein>
<evidence type="ECO:0000313" key="3">
    <source>
        <dbReference type="Proteomes" id="UP000004995"/>
    </source>
</evidence>
<dbReference type="FunFam" id="3.40.50.300:FF:002884">
    <property type="entry name" value="ATP-dependent DNA helicase"/>
    <property type="match status" value="1"/>
</dbReference>
<gene>
    <name evidence="1" type="ORF">SETIT_3G105700v2</name>
</gene>
<dbReference type="Gramene" id="KQL13818">
    <property type="protein sequence ID" value="KQL13818"/>
    <property type="gene ID" value="SETIT_024900mg"/>
</dbReference>
<evidence type="ECO:0000313" key="1">
    <source>
        <dbReference type="EMBL" id="RCV16041.1"/>
    </source>
</evidence>
<proteinExistence type="predicted"/>
<dbReference type="EMBL" id="CM003530">
    <property type="protein sequence ID" value="RCV16041.1"/>
    <property type="molecule type" value="Genomic_DNA"/>
</dbReference>
<dbReference type="HOGENOM" id="CLU_1565549_0_0_1"/>
<name>K3ZEA7_SETIT</name>
<sequence>MDHHCPLGDMTNAIDLGSGRGRKGHLAGLFGSRRHSCWSGAWYISFLFISDYLVWFLPTHHFSFKLAVHEENENVDPAELKRQNNQATTTLRIPLSPLEDITLPIRPSFAMTINKAQGQTIPNVGIYLPEPVFSHGQIYVALSRGVSQKTTRVLAKPNNDVDSTGTRKHCL</sequence>
<dbReference type="InterPro" id="IPR027417">
    <property type="entry name" value="P-loop_NTPase"/>
</dbReference>
<dbReference type="AlphaFoldDB" id="K3ZEA7"/>
<keyword evidence="3" id="KW-1185">Reference proteome</keyword>
<dbReference type="Proteomes" id="UP000004995">
    <property type="component" value="Unassembled WGS sequence"/>
</dbReference>
<dbReference type="SUPFAM" id="SSF52540">
    <property type="entry name" value="P-loop containing nucleoside triphosphate hydrolases"/>
    <property type="match status" value="1"/>
</dbReference>
<organism evidence="1">
    <name type="scientific">Setaria italica</name>
    <name type="common">Foxtail millet</name>
    <name type="synonym">Panicum italicum</name>
    <dbReference type="NCBI Taxonomy" id="4555"/>
    <lineage>
        <taxon>Eukaryota</taxon>
        <taxon>Viridiplantae</taxon>
        <taxon>Streptophyta</taxon>
        <taxon>Embryophyta</taxon>
        <taxon>Tracheophyta</taxon>
        <taxon>Spermatophyta</taxon>
        <taxon>Magnoliopsida</taxon>
        <taxon>Liliopsida</taxon>
        <taxon>Poales</taxon>
        <taxon>Poaceae</taxon>
        <taxon>PACMAD clade</taxon>
        <taxon>Panicoideae</taxon>
        <taxon>Panicodae</taxon>
        <taxon>Paniceae</taxon>
        <taxon>Cenchrinae</taxon>
        <taxon>Setaria</taxon>
    </lineage>
</organism>
<dbReference type="STRING" id="4555.K3ZEA7"/>
<accession>K3ZEA7</accession>
<dbReference type="OrthoDB" id="683365at2759"/>
<reference evidence="1 3" key="1">
    <citation type="journal article" date="2012" name="Nat. Biotechnol.">
        <title>Reference genome sequence of the model plant Setaria.</title>
        <authorList>
            <person name="Bennetzen J.L."/>
            <person name="Schmutz J."/>
            <person name="Wang H."/>
            <person name="Percifield R."/>
            <person name="Hawkins J."/>
            <person name="Pontaroli A.C."/>
            <person name="Estep M."/>
            <person name="Feng L."/>
            <person name="Vaughn J.N."/>
            <person name="Grimwood J."/>
            <person name="Jenkins J."/>
            <person name="Barry K."/>
            <person name="Lindquist E."/>
            <person name="Hellsten U."/>
            <person name="Deshpande S."/>
            <person name="Wang X."/>
            <person name="Wu X."/>
            <person name="Mitros T."/>
            <person name="Triplett J."/>
            <person name="Yang X."/>
            <person name="Ye C.Y."/>
            <person name="Mauro-Herrera M."/>
            <person name="Wang L."/>
            <person name="Li P."/>
            <person name="Sharma M."/>
            <person name="Sharma R."/>
            <person name="Ronald P.C."/>
            <person name="Panaud O."/>
            <person name="Kellogg E.A."/>
            <person name="Brutnell T.P."/>
            <person name="Doust A.N."/>
            <person name="Tuskan G.A."/>
            <person name="Rokhsar D."/>
            <person name="Devos K.M."/>
        </authorList>
    </citation>
    <scope>NUCLEOTIDE SEQUENCE [LARGE SCALE GENOMIC DNA]</scope>
    <source>
        <strain evidence="3">cv. Yugu1</strain>
        <strain evidence="1">Yugu1</strain>
    </source>
</reference>
<evidence type="ECO:0008006" key="4">
    <source>
        <dbReference type="Google" id="ProtNLM"/>
    </source>
</evidence>
<dbReference type="EnsemblPlants" id="KQL13818">
    <property type="protein sequence ID" value="KQL13818"/>
    <property type="gene ID" value="SETIT_024900mg"/>
</dbReference>
<reference evidence="2" key="3">
    <citation type="submission" date="2018-08" db="UniProtKB">
        <authorList>
            <consortium name="EnsemblPlants"/>
        </authorList>
    </citation>
    <scope>IDENTIFICATION</scope>
    <source>
        <strain evidence="2">Yugu1</strain>
    </source>
</reference>
<dbReference type="CDD" id="cd18809">
    <property type="entry name" value="SF1_C_RecD"/>
    <property type="match status" value="1"/>
</dbReference>
<reference evidence="1" key="2">
    <citation type="submission" date="2015-07" db="EMBL/GenBank/DDBJ databases">
        <authorList>
            <person name="Noorani M."/>
        </authorList>
    </citation>
    <scope>NUCLEOTIDE SEQUENCE</scope>
    <source>
        <strain evidence="1">Yugu1</strain>
    </source>
</reference>
<dbReference type="eggNOG" id="KOG0987">
    <property type="taxonomic scope" value="Eukaryota"/>
</dbReference>